<organism evidence="3 4">
    <name type="scientific">Variovorax rhizosphaerae</name>
    <dbReference type="NCBI Taxonomy" id="1836200"/>
    <lineage>
        <taxon>Bacteria</taxon>
        <taxon>Pseudomonadati</taxon>
        <taxon>Pseudomonadota</taxon>
        <taxon>Betaproteobacteria</taxon>
        <taxon>Burkholderiales</taxon>
        <taxon>Comamonadaceae</taxon>
        <taxon>Variovorax</taxon>
    </lineage>
</organism>
<dbReference type="PANTHER" id="PTHR11091:SF0">
    <property type="entry name" value="MALATE DEHYDROGENASE"/>
    <property type="match status" value="1"/>
</dbReference>
<dbReference type="InterPro" id="IPR043143">
    <property type="entry name" value="Mal/L-sulf/L-lact_DH-like_NADP"/>
</dbReference>
<name>A0ABU8WJS3_9BURK</name>
<keyword evidence="2" id="KW-0560">Oxidoreductase</keyword>
<evidence type="ECO:0000256" key="2">
    <source>
        <dbReference type="ARBA" id="ARBA00023002"/>
    </source>
</evidence>
<dbReference type="RefSeq" id="WP_340342869.1">
    <property type="nucleotide sequence ID" value="NZ_JBBKZT010000006.1"/>
</dbReference>
<dbReference type="EMBL" id="JBBKZT010000006">
    <property type="protein sequence ID" value="MEJ8847726.1"/>
    <property type="molecule type" value="Genomic_DNA"/>
</dbReference>
<protein>
    <submittedName>
        <fullName evidence="3">Ldh family oxidoreductase</fullName>
    </submittedName>
</protein>
<evidence type="ECO:0000256" key="1">
    <source>
        <dbReference type="ARBA" id="ARBA00006056"/>
    </source>
</evidence>
<accession>A0ABU8WJS3</accession>
<dbReference type="Gene3D" id="3.30.1370.60">
    <property type="entry name" value="Hypothetical oxidoreductase yiak, domain 2"/>
    <property type="match status" value="1"/>
</dbReference>
<reference evidence="3 4" key="1">
    <citation type="submission" date="2024-03" db="EMBL/GenBank/DDBJ databases">
        <title>Novel species of the genus Variovorax.</title>
        <authorList>
            <person name="Liu Q."/>
            <person name="Xin Y.-H."/>
        </authorList>
    </citation>
    <scope>NUCLEOTIDE SEQUENCE [LARGE SCALE GENOMIC DNA]</scope>
    <source>
        <strain evidence="3 4">KACC 18900</strain>
    </source>
</reference>
<dbReference type="SUPFAM" id="SSF89733">
    <property type="entry name" value="L-sulfolactate dehydrogenase-like"/>
    <property type="match status" value="1"/>
</dbReference>
<sequence>MGQAHSRSGDQGAMNNFLEVRLDAAEVLAKAEALLCGAGLEKERAAAVARRLVEADLLGHRTHGLQQLVVYLERLGDGRIATSGEIEVLSDSGASFSWTCGRLPGAWAMERLISRALERSAQHPVVTATLSNCSHIGALQAYLEDIADHKLLALLMVTDPGVASMAPPGGIDAVTTSNPIAACIPTHGDPILIDQTTTLVSNGAIAQHAAQGTLLPGNWVRDNQGRASNDPHVMSANPPGTLMPLGGEDFGYKGFAFSLFVEAFALALSGFGRDQPRVRGAQGVFLQVIDPAHFGLGKAGFLAATTALVDQCKSARPATEGNGVRLPGERALKGKKAQLADGIVYSQDLLKVLDAWAARLGIDVRLVP</sequence>
<evidence type="ECO:0000313" key="3">
    <source>
        <dbReference type="EMBL" id="MEJ8847726.1"/>
    </source>
</evidence>
<gene>
    <name evidence="3" type="ORF">WKW82_13790</name>
</gene>
<dbReference type="InterPro" id="IPR043144">
    <property type="entry name" value="Mal/L-sulf/L-lact_DH-like_ah"/>
</dbReference>
<dbReference type="Proteomes" id="UP001385892">
    <property type="component" value="Unassembled WGS sequence"/>
</dbReference>
<dbReference type="Pfam" id="PF02615">
    <property type="entry name" value="Ldh_2"/>
    <property type="match status" value="1"/>
</dbReference>
<comment type="caution">
    <text evidence="3">The sequence shown here is derived from an EMBL/GenBank/DDBJ whole genome shotgun (WGS) entry which is preliminary data.</text>
</comment>
<dbReference type="InterPro" id="IPR036111">
    <property type="entry name" value="Mal/L-sulfo/L-lacto_DH-like_sf"/>
</dbReference>
<keyword evidence="4" id="KW-1185">Reference proteome</keyword>
<evidence type="ECO:0000313" key="4">
    <source>
        <dbReference type="Proteomes" id="UP001385892"/>
    </source>
</evidence>
<comment type="similarity">
    <text evidence="1">Belongs to the LDH2/MDH2 oxidoreductase family.</text>
</comment>
<dbReference type="PANTHER" id="PTHR11091">
    <property type="entry name" value="OXIDOREDUCTASE-RELATED"/>
    <property type="match status" value="1"/>
</dbReference>
<dbReference type="InterPro" id="IPR003767">
    <property type="entry name" value="Malate/L-lactate_DH-like"/>
</dbReference>
<proteinExistence type="inferred from homology"/>
<dbReference type="Gene3D" id="1.10.1530.10">
    <property type="match status" value="1"/>
</dbReference>